<dbReference type="AlphaFoldDB" id="A0AAN7NNF1"/>
<proteinExistence type="predicted"/>
<comment type="caution">
    <text evidence="1">The sequence shown here is derived from an EMBL/GenBank/DDBJ whole genome shotgun (WGS) entry which is preliminary data.</text>
</comment>
<protein>
    <submittedName>
        <fullName evidence="1">Uncharacterized protein</fullName>
    </submittedName>
</protein>
<gene>
    <name evidence="1" type="ORF">QYF61_022097</name>
</gene>
<evidence type="ECO:0000313" key="2">
    <source>
        <dbReference type="Proteomes" id="UP001333110"/>
    </source>
</evidence>
<sequence length="121" mass="12680">MAATSELRTALTVRLFGSCERGEEVAAGLVSAGRSGSATPSLPKGLVSRGASYGQLCHIARHETLTQRINVSDAVCPLGCQGTLLTHVEPAVNQHPQVPFCRAALQTLLSQFILVPSITPS</sequence>
<keyword evidence="2" id="KW-1185">Reference proteome</keyword>
<evidence type="ECO:0000313" key="1">
    <source>
        <dbReference type="EMBL" id="KAK4818920.1"/>
    </source>
</evidence>
<reference evidence="1 2" key="1">
    <citation type="journal article" date="2023" name="J. Hered.">
        <title>Chromosome-level genome of the wood stork (Mycteria americana) provides insight into avian chromosome evolution.</title>
        <authorList>
            <person name="Flamio R. Jr."/>
            <person name="Ramstad K.M."/>
        </authorList>
    </citation>
    <scope>NUCLEOTIDE SEQUENCE [LARGE SCALE GENOMIC DNA]</scope>
    <source>
        <strain evidence="1">JAX WOST 10</strain>
    </source>
</reference>
<organism evidence="1 2">
    <name type="scientific">Mycteria americana</name>
    <name type="common">Wood stork</name>
    <dbReference type="NCBI Taxonomy" id="33587"/>
    <lineage>
        <taxon>Eukaryota</taxon>
        <taxon>Metazoa</taxon>
        <taxon>Chordata</taxon>
        <taxon>Craniata</taxon>
        <taxon>Vertebrata</taxon>
        <taxon>Euteleostomi</taxon>
        <taxon>Archelosauria</taxon>
        <taxon>Archosauria</taxon>
        <taxon>Dinosauria</taxon>
        <taxon>Saurischia</taxon>
        <taxon>Theropoda</taxon>
        <taxon>Coelurosauria</taxon>
        <taxon>Aves</taxon>
        <taxon>Neognathae</taxon>
        <taxon>Neoaves</taxon>
        <taxon>Aequornithes</taxon>
        <taxon>Ciconiiformes</taxon>
        <taxon>Ciconiidae</taxon>
        <taxon>Mycteria</taxon>
    </lineage>
</organism>
<dbReference type="Proteomes" id="UP001333110">
    <property type="component" value="Unassembled WGS sequence"/>
</dbReference>
<accession>A0AAN7NNF1</accession>
<name>A0AAN7NNF1_MYCAM</name>
<dbReference type="EMBL" id="JAUNZN010000007">
    <property type="protein sequence ID" value="KAK4818920.1"/>
    <property type="molecule type" value="Genomic_DNA"/>
</dbReference>